<sequence length="97" mass="11506">MLVTILVVWGYTRLYVYPFETLACIFKEMPRNNPNLSPLYFWSLKVMVCFLVVLQTWWLVLFAEKGRRKLLKTNGYVEIPQKAWLASHNESHVEARV</sequence>
<dbReference type="AlphaFoldDB" id="A0A8K1CDS9"/>
<comment type="subcellular location">
    <subcellularLocation>
        <location evidence="1">Membrane</location>
        <topology evidence="1">Multi-pass membrane protein</topology>
    </subcellularLocation>
</comment>
<feature type="transmembrane region" description="Helical" evidence="5">
    <location>
        <begin position="39"/>
        <end position="62"/>
    </location>
</feature>
<dbReference type="Pfam" id="PF03798">
    <property type="entry name" value="TRAM_LAG1_CLN8"/>
    <property type="match status" value="1"/>
</dbReference>
<evidence type="ECO:0000256" key="2">
    <source>
        <dbReference type="ARBA" id="ARBA00022692"/>
    </source>
</evidence>
<evidence type="ECO:0000256" key="5">
    <source>
        <dbReference type="SAM" id="Phobius"/>
    </source>
</evidence>
<evidence type="ECO:0000256" key="1">
    <source>
        <dbReference type="ARBA" id="ARBA00004141"/>
    </source>
</evidence>
<keyword evidence="4 5" id="KW-0472">Membrane</keyword>
<proteinExistence type="predicted"/>
<keyword evidence="8" id="KW-1185">Reference proteome</keyword>
<name>A0A8K1CDS9_PYTOL</name>
<evidence type="ECO:0000256" key="4">
    <source>
        <dbReference type="ARBA" id="ARBA00023136"/>
    </source>
</evidence>
<dbReference type="Proteomes" id="UP000794436">
    <property type="component" value="Unassembled WGS sequence"/>
</dbReference>
<gene>
    <name evidence="7" type="ORF">Poli38472_000977</name>
</gene>
<feature type="domain" description="TLC" evidence="6">
    <location>
        <begin position="2"/>
        <end position="62"/>
    </location>
</feature>
<dbReference type="GO" id="GO:0016020">
    <property type="term" value="C:membrane"/>
    <property type="evidence" value="ECO:0007669"/>
    <property type="project" value="UniProtKB-SubCell"/>
</dbReference>
<evidence type="ECO:0000313" key="8">
    <source>
        <dbReference type="Proteomes" id="UP000794436"/>
    </source>
</evidence>
<reference evidence="7" key="1">
    <citation type="submission" date="2019-03" db="EMBL/GenBank/DDBJ databases">
        <title>Long read genome sequence of the mycoparasitic Pythium oligandrum ATCC 38472 isolated from sugarbeet rhizosphere.</title>
        <authorList>
            <person name="Gaulin E."/>
        </authorList>
    </citation>
    <scope>NUCLEOTIDE SEQUENCE</scope>
    <source>
        <strain evidence="7">ATCC 38472_TT</strain>
    </source>
</reference>
<organism evidence="7 8">
    <name type="scientific">Pythium oligandrum</name>
    <name type="common">Mycoparasitic fungus</name>
    <dbReference type="NCBI Taxonomy" id="41045"/>
    <lineage>
        <taxon>Eukaryota</taxon>
        <taxon>Sar</taxon>
        <taxon>Stramenopiles</taxon>
        <taxon>Oomycota</taxon>
        <taxon>Peronosporomycetes</taxon>
        <taxon>Pythiales</taxon>
        <taxon>Pythiaceae</taxon>
        <taxon>Pythium</taxon>
    </lineage>
</organism>
<dbReference type="EMBL" id="SPLM01000108">
    <property type="protein sequence ID" value="TMW60935.1"/>
    <property type="molecule type" value="Genomic_DNA"/>
</dbReference>
<protein>
    <recommendedName>
        <fullName evidence="6">TLC domain-containing protein</fullName>
    </recommendedName>
</protein>
<keyword evidence="2 5" id="KW-0812">Transmembrane</keyword>
<evidence type="ECO:0000256" key="3">
    <source>
        <dbReference type="ARBA" id="ARBA00022989"/>
    </source>
</evidence>
<dbReference type="InterPro" id="IPR006634">
    <property type="entry name" value="TLC-dom"/>
</dbReference>
<dbReference type="OrthoDB" id="537032at2759"/>
<comment type="caution">
    <text evidence="7">The sequence shown here is derived from an EMBL/GenBank/DDBJ whole genome shotgun (WGS) entry which is preliminary data.</text>
</comment>
<evidence type="ECO:0000313" key="7">
    <source>
        <dbReference type="EMBL" id="TMW60935.1"/>
    </source>
</evidence>
<keyword evidence="3 5" id="KW-1133">Transmembrane helix</keyword>
<accession>A0A8K1CDS9</accession>
<evidence type="ECO:0000259" key="6">
    <source>
        <dbReference type="Pfam" id="PF03798"/>
    </source>
</evidence>